<keyword evidence="1" id="KW-0812">Transmembrane</keyword>
<dbReference type="EMBL" id="FMWK01000001">
    <property type="protein sequence ID" value="SCZ76292.1"/>
    <property type="molecule type" value="Genomic_DNA"/>
</dbReference>
<feature type="transmembrane region" description="Helical" evidence="1">
    <location>
        <begin position="34"/>
        <end position="52"/>
    </location>
</feature>
<feature type="transmembrane region" description="Helical" evidence="1">
    <location>
        <begin position="323"/>
        <end position="345"/>
    </location>
</feature>
<dbReference type="InterPro" id="IPR018746">
    <property type="entry name" value="DUF2298"/>
</dbReference>
<evidence type="ECO:0000313" key="3">
    <source>
        <dbReference type="Proteomes" id="UP000199428"/>
    </source>
</evidence>
<dbReference type="PANTHER" id="PTHR10790">
    <property type="entry name" value="TPR-DOMAIN CONTAINING PROTEIN"/>
    <property type="match status" value="1"/>
</dbReference>
<dbReference type="Proteomes" id="UP000199428">
    <property type="component" value="Unassembled WGS sequence"/>
</dbReference>
<protein>
    <submittedName>
        <fullName evidence="2">Chlor_Arch_YYY domain-containing protein</fullName>
    </submittedName>
</protein>
<reference evidence="2 3" key="1">
    <citation type="submission" date="2016-10" db="EMBL/GenBank/DDBJ databases">
        <authorList>
            <person name="de Groot N.N."/>
        </authorList>
    </citation>
    <scope>NUCLEOTIDE SEQUENCE [LARGE SCALE GENOMIC DNA]</scope>
    <source>
        <strain evidence="2 3">DSM 10317</strain>
    </source>
</reference>
<dbReference type="AlphaFoldDB" id="A0A1G5RQA7"/>
<sequence length="770" mass="88128">MNKKFKLTDYMSEGIIFVILIGMIGLLFKEESVYIYKWYFALLIVGIGFFSLTKKVFKNFTDRGYIFSKVIGVSISGMVVFWLSNLKLLKFTPVNCAFVTVLLAVVATTISTIQDKKKGNAVSIDKENLKFMIAEELMFLLLLTCLLYMKSFKPDAYGTEKFMDYGFMNTMTKLTYFPVEDIWFAHENLNYYYLGQYFAAFINQLSFNDVRFSYNIMFYTVCSMAFVEAFSCTYKLIQTKFGPKFKKAHGIIGGLLGGAGVCFEGSAHFIVFGIVLKIYNAIIGNTEYSYWFPESTRYVGYVPERMDKTITETPSYSFVIGDLHAHVINIMFVLTIIGIIIAFATQMADKKGSSQKRELDFTPKDFILKALNPTVLLCGFFTGFFQGNNYWDYAIYMMISALTVLFVDFKVYGFTKKSTLFSAIQIIFMMVIANVVILPFKLNFTKMEGGIFLCENHTLFHQLLVLWLLPVATAVVCLVFAIKDYLNDEDKAQDKKVNVLGRIIVNANIADLMVMLFTCCSIGLIIIPEVIYVKDIYNIDYARANTTFKLTYQSCIMFGIITGYAMISLFAFKKTKVKKVLACILLVPTLVCMSYYFVSCHSWFGNIFDSSRTRTLNATAFMETNPQFAEDLQVVNYLNSLDYDKPPVVLENYGDAYTDAGRMSVASGCPTVLGWYAHEWLWRFSQEAVESRATDIREIYTGYDLETTKELIKKYNIQYIYIGQFEYQSYDFAGTPINLYKLLQLGDVELQLESSYYGGYHNYLIKVNLD</sequence>
<feature type="transmembrane region" description="Helical" evidence="1">
    <location>
        <begin position="503"/>
        <end position="527"/>
    </location>
</feature>
<dbReference type="Pfam" id="PF10060">
    <property type="entry name" value="DUF2298"/>
    <property type="match status" value="2"/>
</dbReference>
<feature type="transmembrane region" description="Helical" evidence="1">
    <location>
        <begin position="460"/>
        <end position="482"/>
    </location>
</feature>
<dbReference type="NCBIfam" id="TIGR03662">
    <property type="entry name" value="Chlor_Arch_YYY"/>
    <property type="match status" value="1"/>
</dbReference>
<feature type="transmembrane region" description="Helical" evidence="1">
    <location>
        <begin position="366"/>
        <end position="387"/>
    </location>
</feature>
<accession>A0A1G5RQA7</accession>
<feature type="transmembrane region" description="Helical" evidence="1">
    <location>
        <begin position="249"/>
        <end position="276"/>
    </location>
</feature>
<feature type="transmembrane region" description="Helical" evidence="1">
    <location>
        <begin position="393"/>
        <end position="413"/>
    </location>
</feature>
<feature type="transmembrane region" description="Helical" evidence="1">
    <location>
        <begin position="579"/>
        <end position="598"/>
    </location>
</feature>
<dbReference type="RefSeq" id="WP_090160597.1">
    <property type="nucleotide sequence ID" value="NZ_FMWK01000001.1"/>
</dbReference>
<feature type="transmembrane region" description="Helical" evidence="1">
    <location>
        <begin position="64"/>
        <end position="85"/>
    </location>
</feature>
<proteinExistence type="predicted"/>
<gene>
    <name evidence="2" type="ORF">SAMN02910350_00179</name>
</gene>
<organism evidence="2 3">
    <name type="scientific">Pseudobutyrivibrio xylanivorans</name>
    <dbReference type="NCBI Taxonomy" id="185007"/>
    <lineage>
        <taxon>Bacteria</taxon>
        <taxon>Bacillati</taxon>
        <taxon>Bacillota</taxon>
        <taxon>Clostridia</taxon>
        <taxon>Lachnospirales</taxon>
        <taxon>Lachnospiraceae</taxon>
        <taxon>Pseudobutyrivibrio</taxon>
    </lineage>
</organism>
<feature type="transmembrane region" description="Helical" evidence="1">
    <location>
        <begin position="131"/>
        <end position="149"/>
    </location>
</feature>
<feature type="transmembrane region" description="Helical" evidence="1">
    <location>
        <begin position="420"/>
        <end position="440"/>
    </location>
</feature>
<feature type="transmembrane region" description="Helical" evidence="1">
    <location>
        <begin position="550"/>
        <end position="572"/>
    </location>
</feature>
<evidence type="ECO:0000256" key="1">
    <source>
        <dbReference type="SAM" id="Phobius"/>
    </source>
</evidence>
<dbReference type="PANTHER" id="PTHR10790:SF51">
    <property type="entry name" value="TETRATRICOPEPTIDE REPEAT PROTEIN"/>
    <property type="match status" value="1"/>
</dbReference>
<name>A0A1G5RQA7_PSEXY</name>
<feature type="transmembrane region" description="Helical" evidence="1">
    <location>
        <begin position="216"/>
        <end position="237"/>
    </location>
</feature>
<evidence type="ECO:0000313" key="2">
    <source>
        <dbReference type="EMBL" id="SCZ76292.1"/>
    </source>
</evidence>
<keyword evidence="1" id="KW-0472">Membrane</keyword>
<keyword evidence="1" id="KW-1133">Transmembrane helix</keyword>
<feature type="transmembrane region" description="Helical" evidence="1">
    <location>
        <begin position="7"/>
        <end position="28"/>
    </location>
</feature>
<feature type="transmembrane region" description="Helical" evidence="1">
    <location>
        <begin position="91"/>
        <end position="110"/>
    </location>
</feature>